<dbReference type="AlphaFoldDB" id="A0A1I4W3V9"/>
<accession>A0A1I4W3V9</accession>
<sequence>MAPEILAECRRILAREPSSCVIFVQRRNPPRVIYREDPPIDAILAPAATFHDAVSRSRDPEHAVYVVTSAVLRGASVRQLLVRTIGAPQLPEPPARVAPITTLVPHRGPFENFRVCMHYIAHQWARCEKTQVYFDEDLSDQHAEWLARNPAIEAYQSSRPGAGPYPGRHYLASRASTPWIMFQDSDDAPCADRVARLSAAFSDGDLLGSHEVRLDDFREIIYPVRYPLDVNDALVREAGHALLHPTSMVRKSAYVQSGGFSTHRVMGSDTQFLLRAHFSMQIRNLDEFLYVKRDRAGSLTRSPRTMLGCPERLRLQQLWVDAFRRTDDGQAILEQTALAAEHHGDVAIERIKQGDR</sequence>
<reference evidence="1 4" key="2">
    <citation type="submission" date="2018-10" db="EMBL/GenBank/DDBJ databases">
        <title>Sequencing the genomes of 1000 actinobacteria strains.</title>
        <authorList>
            <person name="Klenk H.-P."/>
        </authorList>
    </citation>
    <scope>NUCLEOTIDE SEQUENCE [LARGE SCALE GENOMIC DNA]</scope>
    <source>
        <strain evidence="1 4">DSM 45119</strain>
    </source>
</reference>
<evidence type="ECO:0000313" key="4">
    <source>
        <dbReference type="Proteomes" id="UP000270697"/>
    </source>
</evidence>
<dbReference type="Gene3D" id="3.90.550.10">
    <property type="entry name" value="Spore Coat Polysaccharide Biosynthesis Protein SpsA, Chain A"/>
    <property type="match status" value="1"/>
</dbReference>
<dbReference type="SUPFAM" id="SSF53448">
    <property type="entry name" value="Nucleotide-diphospho-sugar transferases"/>
    <property type="match status" value="1"/>
</dbReference>
<keyword evidence="4" id="KW-1185">Reference proteome</keyword>
<evidence type="ECO:0000313" key="3">
    <source>
        <dbReference type="Proteomes" id="UP000199398"/>
    </source>
</evidence>
<evidence type="ECO:0000313" key="1">
    <source>
        <dbReference type="EMBL" id="RKT87085.1"/>
    </source>
</evidence>
<dbReference type="EMBL" id="FOUP01000002">
    <property type="protein sequence ID" value="SFN07950.1"/>
    <property type="molecule type" value="Genomic_DNA"/>
</dbReference>
<proteinExistence type="predicted"/>
<dbReference type="STRING" id="455193.SAMN05421805_102513"/>
<name>A0A1I4W3V9_9PSEU</name>
<protein>
    <recommendedName>
        <fullName evidence="5">Glycosyl transferase family 2</fullName>
    </recommendedName>
</protein>
<gene>
    <name evidence="1" type="ORF">ATL45_5472</name>
    <name evidence="2" type="ORF">SAMN05421805_102513</name>
</gene>
<evidence type="ECO:0008006" key="5">
    <source>
        <dbReference type="Google" id="ProtNLM"/>
    </source>
</evidence>
<organism evidence="2 3">
    <name type="scientific">Saccharopolyspora antimicrobica</name>
    <dbReference type="NCBI Taxonomy" id="455193"/>
    <lineage>
        <taxon>Bacteria</taxon>
        <taxon>Bacillati</taxon>
        <taxon>Actinomycetota</taxon>
        <taxon>Actinomycetes</taxon>
        <taxon>Pseudonocardiales</taxon>
        <taxon>Pseudonocardiaceae</taxon>
        <taxon>Saccharopolyspora</taxon>
    </lineage>
</organism>
<reference evidence="2 3" key="1">
    <citation type="submission" date="2016-10" db="EMBL/GenBank/DDBJ databases">
        <authorList>
            <person name="de Groot N.N."/>
        </authorList>
    </citation>
    <scope>NUCLEOTIDE SEQUENCE [LARGE SCALE GENOMIC DNA]</scope>
    <source>
        <strain evidence="2 3">CPCC 201259</strain>
    </source>
</reference>
<dbReference type="Proteomes" id="UP000199398">
    <property type="component" value="Unassembled WGS sequence"/>
</dbReference>
<dbReference type="Proteomes" id="UP000270697">
    <property type="component" value="Unassembled WGS sequence"/>
</dbReference>
<evidence type="ECO:0000313" key="2">
    <source>
        <dbReference type="EMBL" id="SFN07950.1"/>
    </source>
</evidence>
<dbReference type="InterPro" id="IPR029044">
    <property type="entry name" value="Nucleotide-diphossugar_trans"/>
</dbReference>
<dbReference type="EMBL" id="RBXX01000002">
    <property type="protein sequence ID" value="RKT87085.1"/>
    <property type="molecule type" value="Genomic_DNA"/>
</dbReference>